<name>A0A7C8ZNN6_OPUST</name>
<accession>A0A7C8ZNN6</accession>
<sequence>MWDSCKGVKMKAGLDTEGNKYLKFIAVEFRTDVKEGFLGVKNVAEKGMETLELNSRHWLKFSSREGEQVANVGGSKKGIRRTRIDAIEQDIVFKFLLILTLLVSQYFIQL</sequence>
<keyword evidence="1" id="KW-1133">Transmembrane helix</keyword>
<feature type="transmembrane region" description="Helical" evidence="1">
    <location>
        <begin position="91"/>
        <end position="108"/>
    </location>
</feature>
<proteinExistence type="predicted"/>
<dbReference type="EMBL" id="GISG01148131">
    <property type="protein sequence ID" value="MBA4646810.1"/>
    <property type="molecule type" value="Transcribed_RNA"/>
</dbReference>
<dbReference type="AlphaFoldDB" id="A0A7C8ZNN6"/>
<keyword evidence="1" id="KW-0472">Membrane</keyword>
<protein>
    <submittedName>
        <fullName evidence="2">Uncharacterized protein</fullName>
    </submittedName>
</protein>
<organism evidence="2">
    <name type="scientific">Opuntia streptacantha</name>
    <name type="common">Prickly pear cactus</name>
    <name type="synonym">Opuntia cardona</name>
    <dbReference type="NCBI Taxonomy" id="393608"/>
    <lineage>
        <taxon>Eukaryota</taxon>
        <taxon>Viridiplantae</taxon>
        <taxon>Streptophyta</taxon>
        <taxon>Embryophyta</taxon>
        <taxon>Tracheophyta</taxon>
        <taxon>Spermatophyta</taxon>
        <taxon>Magnoliopsida</taxon>
        <taxon>eudicotyledons</taxon>
        <taxon>Gunneridae</taxon>
        <taxon>Pentapetalae</taxon>
        <taxon>Caryophyllales</taxon>
        <taxon>Cactineae</taxon>
        <taxon>Cactaceae</taxon>
        <taxon>Opuntioideae</taxon>
        <taxon>Opuntia</taxon>
    </lineage>
</organism>
<evidence type="ECO:0000256" key="1">
    <source>
        <dbReference type="SAM" id="Phobius"/>
    </source>
</evidence>
<keyword evidence="1" id="KW-0812">Transmembrane</keyword>
<reference evidence="2" key="2">
    <citation type="submission" date="2020-07" db="EMBL/GenBank/DDBJ databases">
        <authorList>
            <person name="Vera ALvarez R."/>
            <person name="Arias-Moreno D.M."/>
            <person name="Jimenez-Jacinto V."/>
            <person name="Jimenez-Bremont J.F."/>
            <person name="Swaminathan K."/>
            <person name="Moose S.P."/>
            <person name="Guerrero-Gonzalez M.L."/>
            <person name="Marino-Ramirez L."/>
            <person name="Landsman D."/>
            <person name="Rodriguez-Kessler M."/>
            <person name="Delgado-Sanchez P."/>
        </authorList>
    </citation>
    <scope>NUCLEOTIDE SEQUENCE</scope>
    <source>
        <tissue evidence="2">Cladode</tissue>
    </source>
</reference>
<reference evidence="2" key="1">
    <citation type="journal article" date="2013" name="J. Plant Res.">
        <title>Effect of fungi and light on seed germination of three Opuntia species from semiarid lands of central Mexico.</title>
        <authorList>
            <person name="Delgado-Sanchez P."/>
            <person name="Jimenez-Bremont J.F."/>
            <person name="Guerrero-Gonzalez Mde L."/>
            <person name="Flores J."/>
        </authorList>
    </citation>
    <scope>NUCLEOTIDE SEQUENCE</scope>
    <source>
        <tissue evidence="2">Cladode</tissue>
    </source>
</reference>
<evidence type="ECO:0000313" key="2">
    <source>
        <dbReference type="EMBL" id="MBA4646810.1"/>
    </source>
</evidence>